<feature type="binding site" evidence="15">
    <location>
        <position position="89"/>
    </location>
    <ligand>
        <name>Zn(2+)</name>
        <dbReference type="ChEBI" id="CHEBI:29105"/>
    </ligand>
</feature>
<evidence type="ECO:0000256" key="11">
    <source>
        <dbReference type="PIRNR" id="PIRNR004682"/>
    </source>
</evidence>
<comment type="catalytic activity">
    <reaction evidence="7">
        <text>D-glycero-alpha-D-manno-heptose 1,7-bisphosphate + H2O = D-glycero-alpha-D-manno-heptose 1-phosphate + phosphate</text>
        <dbReference type="Rhea" id="RHEA:28522"/>
        <dbReference type="ChEBI" id="CHEBI:15377"/>
        <dbReference type="ChEBI" id="CHEBI:43474"/>
        <dbReference type="ChEBI" id="CHEBI:60207"/>
        <dbReference type="ChEBI" id="CHEBI:61574"/>
        <dbReference type="EC" id="3.1.3.83"/>
    </reaction>
</comment>
<dbReference type="InterPro" id="IPR006543">
    <property type="entry name" value="Histidinol-phos"/>
</dbReference>
<dbReference type="FunFam" id="3.40.50.1000:FF:000037">
    <property type="entry name" value="D,D-heptose 1,7-bisphosphate phosphatase"/>
    <property type="match status" value="1"/>
</dbReference>
<name>A0A151B3I5_9CLOT</name>
<dbReference type="CDD" id="cd07503">
    <property type="entry name" value="HAD_HisB-N"/>
    <property type="match status" value="1"/>
</dbReference>
<dbReference type="EMBL" id="LTBA01000016">
    <property type="protein sequence ID" value="KYH34471.1"/>
    <property type="molecule type" value="Genomic_DNA"/>
</dbReference>
<dbReference type="InterPro" id="IPR023214">
    <property type="entry name" value="HAD_sf"/>
</dbReference>
<feature type="active site" description="Proton donor" evidence="12">
    <location>
        <position position="10"/>
    </location>
</feature>
<dbReference type="PANTHER" id="PTHR42891:SF1">
    <property type="entry name" value="D-GLYCERO-BETA-D-MANNO-HEPTOSE-1,7-BISPHOSPHATE 7-PHOSPHATASE"/>
    <property type="match status" value="1"/>
</dbReference>
<dbReference type="GO" id="GO:0046872">
    <property type="term" value="F:metal ion binding"/>
    <property type="evidence" value="ECO:0007669"/>
    <property type="project" value="UniProtKB-KW"/>
</dbReference>
<keyword evidence="2 11" id="KW-0963">Cytoplasm</keyword>
<comment type="cofactor">
    <cofactor evidence="15">
        <name>Mg(2+)</name>
        <dbReference type="ChEBI" id="CHEBI:18420"/>
    </cofactor>
</comment>
<feature type="binding site" evidence="15">
    <location>
        <position position="8"/>
    </location>
    <ligand>
        <name>Mg(2+)</name>
        <dbReference type="ChEBI" id="CHEBI:18420"/>
    </ligand>
</feature>
<feature type="binding site" evidence="13">
    <location>
        <begin position="50"/>
        <end position="53"/>
    </location>
    <ligand>
        <name>substrate</name>
    </ligand>
</feature>
<feature type="binding site" evidence="13">
    <location>
        <begin position="107"/>
        <end position="108"/>
    </location>
    <ligand>
        <name>substrate</name>
    </ligand>
</feature>
<feature type="binding site" evidence="13">
    <location>
        <begin position="8"/>
        <end position="10"/>
    </location>
    <ligand>
        <name>substrate</name>
    </ligand>
</feature>
<evidence type="ECO:0000256" key="14">
    <source>
        <dbReference type="PIRSR" id="PIRSR004682-3"/>
    </source>
</evidence>
<feature type="site" description="Contributes to substrate recognition" evidence="14">
    <location>
        <position position="107"/>
    </location>
</feature>
<keyword evidence="5 15" id="KW-0862">Zinc</keyword>
<feature type="binding site" evidence="13">
    <location>
        <begin position="16"/>
        <end position="19"/>
    </location>
    <ligand>
        <name>substrate</name>
    </ligand>
</feature>
<evidence type="ECO:0000313" key="16">
    <source>
        <dbReference type="EMBL" id="KYH34471.1"/>
    </source>
</evidence>
<dbReference type="GO" id="GO:0005975">
    <property type="term" value="P:carbohydrate metabolic process"/>
    <property type="evidence" value="ECO:0007669"/>
    <property type="project" value="InterPro"/>
</dbReference>
<keyword evidence="17" id="KW-1185">Reference proteome</keyword>
<evidence type="ECO:0000256" key="13">
    <source>
        <dbReference type="PIRSR" id="PIRSR004682-2"/>
    </source>
</evidence>
<dbReference type="RefSeq" id="WP_066825145.1">
    <property type="nucleotide sequence ID" value="NZ_LTBA01000016.1"/>
</dbReference>
<dbReference type="Pfam" id="PF13242">
    <property type="entry name" value="Hydrolase_like"/>
    <property type="match status" value="1"/>
</dbReference>
<comment type="similarity">
    <text evidence="10 11">Belongs to the gmhB family.</text>
</comment>
<dbReference type="InterPro" id="IPR036412">
    <property type="entry name" value="HAD-like_sf"/>
</dbReference>
<evidence type="ECO:0000256" key="10">
    <source>
        <dbReference type="ARBA" id="ARBA00061616"/>
    </source>
</evidence>
<evidence type="ECO:0000256" key="4">
    <source>
        <dbReference type="ARBA" id="ARBA00022801"/>
    </source>
</evidence>
<accession>A0A151B3I5</accession>
<dbReference type="OrthoDB" id="9801899at2"/>
<protein>
    <recommendedName>
        <fullName evidence="11">D,D-heptose 1,7-bisphosphate phosphatase</fullName>
        <ecNumber evidence="11">3.1.3.-</ecNumber>
    </recommendedName>
</protein>
<feature type="binding site" evidence="15">
    <location>
        <position position="10"/>
    </location>
    <ligand>
        <name>Mg(2+)</name>
        <dbReference type="ChEBI" id="CHEBI:18420"/>
    </ligand>
</feature>
<keyword evidence="4 11" id="KW-0378">Hydrolase</keyword>
<feature type="binding site" evidence="13">
    <location>
        <position position="134"/>
    </location>
    <ligand>
        <name>substrate</name>
    </ligand>
</feature>
<dbReference type="PIRSF" id="PIRSF004682">
    <property type="entry name" value="GmhB"/>
    <property type="match status" value="1"/>
</dbReference>
<sequence>MNKALFLDRDGVINKEKNYLYKIEDFEFIEGVFETLKYFQDKGYLLIIITNQAGIGRGYYTEVDFQKLNNWMIKQFRLRDIVINKVYYCPYHPVYGIGKYKRQSYDRKPNPGMILRAQKDFEIDLSKSILIGDKESDIQAGIVAGVGINVIVKTGYKIDEANTNADYVVENLSNIKRQMLF</sequence>
<reference evidence="16 17" key="1">
    <citation type="submission" date="2016-02" db="EMBL/GenBank/DDBJ databases">
        <title>Genome sequence of Clostridium tepidiprofundi DSM 19306.</title>
        <authorList>
            <person name="Poehlein A."/>
            <person name="Daniel R."/>
        </authorList>
    </citation>
    <scope>NUCLEOTIDE SEQUENCE [LARGE SCALE GENOMIC DNA]</scope>
    <source>
        <strain evidence="16 17">DSM 19306</strain>
    </source>
</reference>
<dbReference type="STRING" id="1121338.CLTEP_16230"/>
<keyword evidence="3 15" id="KW-0479">Metal-binding</keyword>
<comment type="subcellular location">
    <subcellularLocation>
        <location evidence="1 11">Cytoplasm</location>
    </subcellularLocation>
</comment>
<evidence type="ECO:0000256" key="2">
    <source>
        <dbReference type="ARBA" id="ARBA00022490"/>
    </source>
</evidence>
<comment type="cofactor">
    <cofactor evidence="15">
        <name>Zn(2+)</name>
        <dbReference type="ChEBI" id="CHEBI:29105"/>
    </cofactor>
</comment>
<feature type="active site" description="Nucleophile" evidence="12">
    <location>
        <position position="8"/>
    </location>
</feature>
<dbReference type="SUPFAM" id="SSF56784">
    <property type="entry name" value="HAD-like"/>
    <property type="match status" value="1"/>
</dbReference>
<evidence type="ECO:0000256" key="15">
    <source>
        <dbReference type="PIRSR" id="PIRSR004682-4"/>
    </source>
</evidence>
<organism evidence="16 17">
    <name type="scientific">Clostridium tepidiprofundi DSM 19306</name>
    <dbReference type="NCBI Taxonomy" id="1121338"/>
    <lineage>
        <taxon>Bacteria</taxon>
        <taxon>Bacillati</taxon>
        <taxon>Bacillota</taxon>
        <taxon>Clostridia</taxon>
        <taxon>Eubacteriales</taxon>
        <taxon>Clostridiaceae</taxon>
        <taxon>Clostridium</taxon>
    </lineage>
</organism>
<feature type="binding site" evidence="15">
    <location>
        <position position="133"/>
    </location>
    <ligand>
        <name>Mg(2+)</name>
        <dbReference type="ChEBI" id="CHEBI:18420"/>
    </ligand>
</feature>
<dbReference type="NCBIfam" id="TIGR01662">
    <property type="entry name" value="HAD-SF-IIIA"/>
    <property type="match status" value="1"/>
</dbReference>
<feature type="site" description="Stabilizes the phosphoryl group" evidence="14">
    <location>
        <position position="108"/>
    </location>
</feature>
<feature type="site" description="Stabilizes the phosphoryl group" evidence="14">
    <location>
        <position position="50"/>
    </location>
</feature>
<feature type="binding site" evidence="15">
    <location>
        <position position="134"/>
    </location>
    <ligand>
        <name>Mg(2+)</name>
        <dbReference type="ChEBI" id="CHEBI:18420"/>
    </ligand>
</feature>
<dbReference type="NCBIfam" id="TIGR00213">
    <property type="entry name" value="GmhB_yaeD"/>
    <property type="match status" value="1"/>
</dbReference>
<dbReference type="GO" id="GO:0016791">
    <property type="term" value="F:phosphatase activity"/>
    <property type="evidence" value="ECO:0007669"/>
    <property type="project" value="InterPro"/>
</dbReference>
<comment type="function">
    <text evidence="8">Converts the D-glycero-alpha-D-manno-heptose 1,7-bisphosphate intermediate into D-glycero-alpha-D-manno-heptose 1-phosphate by removing the phosphate group at the C-7 position.</text>
</comment>
<evidence type="ECO:0000256" key="9">
    <source>
        <dbReference type="ARBA" id="ARBA00060656"/>
    </source>
</evidence>
<dbReference type="AlphaFoldDB" id="A0A151B3I5"/>
<proteinExistence type="inferred from homology"/>
<evidence type="ECO:0000256" key="8">
    <source>
        <dbReference type="ARBA" id="ARBA00058363"/>
    </source>
</evidence>
<keyword evidence="6 11" id="KW-0119">Carbohydrate metabolism</keyword>
<dbReference type="EC" id="3.1.3.-" evidence="11"/>
<dbReference type="PATRIC" id="fig|1121338.3.peg.1668"/>
<keyword evidence="15" id="KW-0460">Magnesium</keyword>
<evidence type="ECO:0000256" key="12">
    <source>
        <dbReference type="PIRSR" id="PIRSR004682-1"/>
    </source>
</evidence>
<comment type="pathway">
    <text evidence="9">Nucleotide-sugar biosynthesis; GDP-D-glycero-alpha-D-manno-heptose biosynthesis; GDP-D-glycero-alpha-D-manno-heptose from D-glycero-alpha-D-manno-heptose 7-phosphate: step 2/3.</text>
</comment>
<evidence type="ECO:0000256" key="7">
    <source>
        <dbReference type="ARBA" id="ARBA00051130"/>
    </source>
</evidence>
<evidence type="ECO:0000256" key="5">
    <source>
        <dbReference type="ARBA" id="ARBA00022833"/>
    </source>
</evidence>
<dbReference type="PANTHER" id="PTHR42891">
    <property type="entry name" value="D-GLYCERO-BETA-D-MANNO-HEPTOSE-1,7-BISPHOSPHATE 7-PHOSPHATASE"/>
    <property type="match status" value="1"/>
</dbReference>
<dbReference type="NCBIfam" id="TIGR01656">
    <property type="entry name" value="Histidinol-ppas"/>
    <property type="match status" value="1"/>
</dbReference>
<evidence type="ECO:0000313" key="17">
    <source>
        <dbReference type="Proteomes" id="UP000075531"/>
    </source>
</evidence>
<dbReference type="Proteomes" id="UP000075531">
    <property type="component" value="Unassembled WGS sequence"/>
</dbReference>
<dbReference type="InterPro" id="IPR004446">
    <property type="entry name" value="Heptose_bisP_phosphatase"/>
</dbReference>
<dbReference type="GO" id="GO:0005737">
    <property type="term" value="C:cytoplasm"/>
    <property type="evidence" value="ECO:0007669"/>
    <property type="project" value="UniProtKB-SubCell"/>
</dbReference>
<evidence type="ECO:0000256" key="1">
    <source>
        <dbReference type="ARBA" id="ARBA00004496"/>
    </source>
</evidence>
<evidence type="ECO:0000256" key="6">
    <source>
        <dbReference type="ARBA" id="ARBA00023277"/>
    </source>
</evidence>
<comment type="caution">
    <text evidence="16">The sequence shown here is derived from an EMBL/GenBank/DDBJ whole genome shotgun (WGS) entry which is preliminary data.</text>
</comment>
<gene>
    <name evidence="16" type="primary">gmhB</name>
    <name evidence="16" type="ORF">CLTEP_16230</name>
</gene>
<dbReference type="InterPro" id="IPR006549">
    <property type="entry name" value="HAD-SF_hydro_IIIA"/>
</dbReference>
<evidence type="ECO:0000256" key="3">
    <source>
        <dbReference type="ARBA" id="ARBA00022723"/>
    </source>
</evidence>
<dbReference type="Gene3D" id="3.40.50.1000">
    <property type="entry name" value="HAD superfamily/HAD-like"/>
    <property type="match status" value="1"/>
</dbReference>